<keyword evidence="2" id="KW-1185">Reference proteome</keyword>
<keyword evidence="1" id="KW-0732">Signal</keyword>
<gene>
    <name evidence="3" type="primary">LOC127749672</name>
</gene>
<proteinExistence type="predicted"/>
<dbReference type="GeneID" id="127749672"/>
<accession>A0A9C6X0D0</accession>
<sequence length="191" mass="22288">MSAFIFVVVVLAHTSQRVICGTTIYSAIGPYRAFTERFYECNPHPRPWRWHFRTTRFNPYKPKEIQLLTGNITLGNKSFDDSLPITVILDTRSNNQWKENAFIFTFKSRACTTIKTNIPVLYEQLFKKREINGVCSHQPGVYEVNNAPVEWIFPNFPMMPYGFYKFKIKFGTAENLIMCGVVECRIIPRLE</sequence>
<evidence type="ECO:0000256" key="1">
    <source>
        <dbReference type="SAM" id="SignalP"/>
    </source>
</evidence>
<evidence type="ECO:0000313" key="3">
    <source>
        <dbReference type="RefSeq" id="XP_052124758.1"/>
    </source>
</evidence>
<name>A0A9C6X0D0_FRAOC</name>
<evidence type="ECO:0000313" key="2">
    <source>
        <dbReference type="Proteomes" id="UP000504606"/>
    </source>
</evidence>
<dbReference type="Proteomes" id="UP000504606">
    <property type="component" value="Unplaced"/>
</dbReference>
<dbReference type="RefSeq" id="XP_052124758.1">
    <property type="nucleotide sequence ID" value="XM_052268798.1"/>
</dbReference>
<feature type="chain" id="PRO_5039504607" evidence="1">
    <location>
        <begin position="21"/>
        <end position="191"/>
    </location>
</feature>
<organism evidence="2 3">
    <name type="scientific">Frankliniella occidentalis</name>
    <name type="common">Western flower thrips</name>
    <name type="synonym">Euthrips occidentalis</name>
    <dbReference type="NCBI Taxonomy" id="133901"/>
    <lineage>
        <taxon>Eukaryota</taxon>
        <taxon>Metazoa</taxon>
        <taxon>Ecdysozoa</taxon>
        <taxon>Arthropoda</taxon>
        <taxon>Hexapoda</taxon>
        <taxon>Insecta</taxon>
        <taxon>Pterygota</taxon>
        <taxon>Neoptera</taxon>
        <taxon>Paraneoptera</taxon>
        <taxon>Thysanoptera</taxon>
        <taxon>Terebrantia</taxon>
        <taxon>Thripoidea</taxon>
        <taxon>Thripidae</taxon>
        <taxon>Frankliniella</taxon>
    </lineage>
</organism>
<dbReference type="KEGG" id="foc:127749672"/>
<dbReference type="AlphaFoldDB" id="A0A9C6X0D0"/>
<reference evidence="3" key="1">
    <citation type="submission" date="2025-08" db="UniProtKB">
        <authorList>
            <consortium name="RefSeq"/>
        </authorList>
    </citation>
    <scope>IDENTIFICATION</scope>
    <source>
        <tissue evidence="3">Whole organism</tissue>
    </source>
</reference>
<protein>
    <submittedName>
        <fullName evidence="3">Uncharacterized protein LOC127749672</fullName>
    </submittedName>
</protein>
<feature type="signal peptide" evidence="1">
    <location>
        <begin position="1"/>
        <end position="20"/>
    </location>
</feature>